<dbReference type="Proteomes" id="UP001177769">
    <property type="component" value="Chromosome"/>
</dbReference>
<keyword evidence="10" id="KW-1185">Reference proteome</keyword>
<organism evidence="9 10">
    <name type="scientific">Paucibacter sediminis</name>
    <dbReference type="NCBI Taxonomy" id="3019553"/>
    <lineage>
        <taxon>Bacteria</taxon>
        <taxon>Pseudomonadati</taxon>
        <taxon>Pseudomonadota</taxon>
        <taxon>Betaproteobacteria</taxon>
        <taxon>Burkholderiales</taxon>
        <taxon>Sphaerotilaceae</taxon>
        <taxon>Roseateles</taxon>
    </lineage>
</organism>
<evidence type="ECO:0000259" key="8">
    <source>
        <dbReference type="PROSITE" id="PS51724"/>
    </source>
</evidence>
<keyword evidence="4" id="KW-0472">Membrane</keyword>
<evidence type="ECO:0000256" key="2">
    <source>
        <dbReference type="ARBA" id="ARBA00023239"/>
    </source>
</evidence>
<comment type="similarity">
    <text evidence="4 5">Belongs to the RlpA family.</text>
</comment>
<dbReference type="CDD" id="cd22268">
    <property type="entry name" value="DPBB_RlpA-like"/>
    <property type="match status" value="1"/>
</dbReference>
<dbReference type="GO" id="GO:0000270">
    <property type="term" value="P:peptidoglycan metabolic process"/>
    <property type="evidence" value="ECO:0007669"/>
    <property type="project" value="UniProtKB-UniRule"/>
</dbReference>
<keyword evidence="4" id="KW-1003">Cell membrane</keyword>
<comment type="function">
    <text evidence="4">Lytic transglycosylase with a strong preference for naked glycan strands that lack stem peptides.</text>
</comment>
<dbReference type="InterPro" id="IPR036908">
    <property type="entry name" value="RlpA-like_sf"/>
</dbReference>
<feature type="chain" id="PRO_5041655356" description="Endolytic peptidoglycan transglycosylase RlpA" evidence="7">
    <location>
        <begin position="30"/>
        <end position="312"/>
    </location>
</feature>
<dbReference type="PROSITE" id="PS51724">
    <property type="entry name" value="SPOR"/>
    <property type="match status" value="1"/>
</dbReference>
<evidence type="ECO:0000256" key="3">
    <source>
        <dbReference type="ARBA" id="ARBA00023316"/>
    </source>
</evidence>
<evidence type="ECO:0000256" key="1">
    <source>
        <dbReference type="ARBA" id="ARBA00022729"/>
    </source>
</evidence>
<dbReference type="GO" id="GO:0071555">
    <property type="term" value="P:cell wall organization"/>
    <property type="evidence" value="ECO:0007669"/>
    <property type="project" value="UniProtKB-KW"/>
</dbReference>
<dbReference type="Gene3D" id="3.30.70.1070">
    <property type="entry name" value="Sporulation related repeat"/>
    <property type="match status" value="1"/>
</dbReference>
<dbReference type="InterPro" id="IPR034718">
    <property type="entry name" value="RlpA"/>
</dbReference>
<dbReference type="Gene3D" id="2.40.40.10">
    <property type="entry name" value="RlpA-like domain"/>
    <property type="match status" value="1"/>
</dbReference>
<dbReference type="GO" id="GO:0008932">
    <property type="term" value="F:lytic endotransglycosylase activity"/>
    <property type="evidence" value="ECO:0007669"/>
    <property type="project" value="UniProtKB-UniRule"/>
</dbReference>
<evidence type="ECO:0000313" key="9">
    <source>
        <dbReference type="EMBL" id="WIT13553.1"/>
    </source>
</evidence>
<reference evidence="9" key="1">
    <citation type="submission" date="2023-01" db="EMBL/GenBank/DDBJ databases">
        <title>Whole genome sequence of Paucibacter sp. S2-9 isolated from pond sediment.</title>
        <authorList>
            <person name="Jung J.Y."/>
        </authorList>
    </citation>
    <scope>NUCLEOTIDE SEQUENCE</scope>
    <source>
        <strain evidence="9">S2-9</strain>
    </source>
</reference>
<dbReference type="InterPro" id="IPR007730">
    <property type="entry name" value="SPOR-like_dom"/>
</dbReference>
<name>A0AA95SMQ6_9BURK</name>
<evidence type="ECO:0000256" key="7">
    <source>
        <dbReference type="SAM" id="SignalP"/>
    </source>
</evidence>
<evidence type="ECO:0000256" key="4">
    <source>
        <dbReference type="HAMAP-Rule" id="MF_02071"/>
    </source>
</evidence>
<keyword evidence="4" id="KW-0449">Lipoprotein</keyword>
<dbReference type="SUPFAM" id="SSF110997">
    <property type="entry name" value="Sporulation related repeat"/>
    <property type="match status" value="1"/>
</dbReference>
<dbReference type="GO" id="GO:0042834">
    <property type="term" value="F:peptidoglycan binding"/>
    <property type="evidence" value="ECO:0007669"/>
    <property type="project" value="InterPro"/>
</dbReference>
<keyword evidence="4" id="KW-0564">Palmitate</keyword>
<dbReference type="InterPro" id="IPR036680">
    <property type="entry name" value="SPOR-like_sf"/>
</dbReference>
<accession>A0AA95SMQ6</accession>
<dbReference type="EMBL" id="CP116346">
    <property type="protein sequence ID" value="WIT13553.1"/>
    <property type="molecule type" value="Genomic_DNA"/>
</dbReference>
<evidence type="ECO:0000256" key="5">
    <source>
        <dbReference type="RuleBase" id="RU003495"/>
    </source>
</evidence>
<feature type="domain" description="SPOR" evidence="8">
    <location>
        <begin position="232"/>
        <end position="311"/>
    </location>
</feature>
<dbReference type="Pfam" id="PF03330">
    <property type="entry name" value="DPBB_1"/>
    <property type="match status" value="1"/>
</dbReference>
<dbReference type="NCBIfam" id="TIGR00413">
    <property type="entry name" value="rlpA"/>
    <property type="match status" value="1"/>
</dbReference>
<dbReference type="EC" id="4.2.2.-" evidence="4"/>
<feature type="compositionally biased region" description="Low complexity" evidence="6">
    <location>
        <begin position="27"/>
        <end position="36"/>
    </location>
</feature>
<gene>
    <name evidence="4" type="primary">rlpA</name>
    <name evidence="9" type="ORF">PFX98_08035</name>
</gene>
<feature type="signal peptide" evidence="7">
    <location>
        <begin position="1"/>
        <end position="29"/>
    </location>
</feature>
<keyword evidence="1 7" id="KW-0732">Signal</keyword>
<dbReference type="KEGG" id="pais:PFX98_08035"/>
<dbReference type="GO" id="GO:0005886">
    <property type="term" value="C:plasma membrane"/>
    <property type="evidence" value="ECO:0007669"/>
    <property type="project" value="UniProtKB-SubCell"/>
</dbReference>
<dbReference type="PANTHER" id="PTHR34183">
    <property type="entry name" value="ENDOLYTIC PEPTIDOGLYCAN TRANSGLYCOSYLASE RLPA"/>
    <property type="match status" value="1"/>
</dbReference>
<dbReference type="SUPFAM" id="SSF50685">
    <property type="entry name" value="Barwin-like endoglucanases"/>
    <property type="match status" value="1"/>
</dbReference>
<feature type="region of interest" description="Disordered" evidence="6">
    <location>
        <begin position="27"/>
        <end position="48"/>
    </location>
</feature>
<protein>
    <recommendedName>
        <fullName evidence="4">Endolytic peptidoglycan transglycosylase RlpA</fullName>
        <ecNumber evidence="4">4.2.2.-</ecNumber>
    </recommendedName>
</protein>
<dbReference type="AlphaFoldDB" id="A0AA95SMQ6"/>
<comment type="subcellular location">
    <subcellularLocation>
        <location evidence="4">Cell membrane</location>
        <topology evidence="4">Lipid-anchor</topology>
    </subcellularLocation>
</comment>
<dbReference type="PANTHER" id="PTHR34183:SF1">
    <property type="entry name" value="ENDOLYTIC PEPTIDOGLYCAN TRANSGLYCOSYLASE RLPA"/>
    <property type="match status" value="1"/>
</dbReference>
<sequence>MLNPHRHALILLPLLLLAACASRSPAPNAGPAWPAGRDGPEANPPADLQRVPDAAPQLEAIRKGGPNKPYEVLGQRYEPITEDKPLVERGLASWYGKKFHGRPTSSGEVYNMYAMTGAHATMPIPSYARVRNPANGREVIVRINDRGPFHPGRIIDLSYTAALKLDLLRGVAPVELERITYEDIRSGAWQRGKEGDAPVYAAAEASDAPERLATAQLAAAQDLTPAPAAPARAAAPGFWVQLGAFARLDGAEQFRQKLVKELDWMAPLLAVFKDSSLHRLQAGPYASREDARAAAERVRLALALTPVVVERR</sequence>
<keyword evidence="2 4" id="KW-0456">Lyase</keyword>
<dbReference type="InterPro" id="IPR012997">
    <property type="entry name" value="RplA"/>
</dbReference>
<keyword evidence="3 4" id="KW-0961">Cell wall biogenesis/degradation</keyword>
<dbReference type="HAMAP" id="MF_02071">
    <property type="entry name" value="RlpA"/>
    <property type="match status" value="1"/>
</dbReference>
<dbReference type="InterPro" id="IPR009009">
    <property type="entry name" value="RlpA-like_DPBB"/>
</dbReference>
<dbReference type="Pfam" id="PF05036">
    <property type="entry name" value="SPOR"/>
    <property type="match status" value="1"/>
</dbReference>
<dbReference type="PROSITE" id="PS51257">
    <property type="entry name" value="PROKAR_LIPOPROTEIN"/>
    <property type="match status" value="1"/>
</dbReference>
<proteinExistence type="inferred from homology"/>
<evidence type="ECO:0000256" key="6">
    <source>
        <dbReference type="SAM" id="MobiDB-lite"/>
    </source>
</evidence>
<evidence type="ECO:0000313" key="10">
    <source>
        <dbReference type="Proteomes" id="UP001177769"/>
    </source>
</evidence>
<dbReference type="RefSeq" id="WP_285234671.1">
    <property type="nucleotide sequence ID" value="NZ_CP116346.1"/>
</dbReference>